<dbReference type="GO" id="GO:0005096">
    <property type="term" value="F:GTPase activator activity"/>
    <property type="evidence" value="ECO:0007669"/>
    <property type="project" value="TreeGrafter"/>
</dbReference>
<dbReference type="SMART" id="SM00320">
    <property type="entry name" value="WD40"/>
    <property type="match status" value="4"/>
</dbReference>
<sequence>MFKSKAPSLSTDTDFTKNLKETSFYRYGHLRSLGVSGEITALAVDPVLSLLGVGTSSGVVHVFGQPAFQFALPVSGASSSGPASGIKFITFHSGHHRLIAIDTNNTLHSFSLRDMTDHPNRSLHPTLPNREGAYSLWGTITAIDQPLPSHTHLFLTLKDGTMLAWDLSRHILGNWKVGNCWSEYEERMVRSGIPGRRKTAGGPMATCMAINPRDLNIMLVGYEGGVVAWDFQKNAVTKTFEMILPPGAPGGGSYQDADGSLWTERAPSVTCLVWRPDGLVFAVGHSDGCITFWAFSESDKPLIVRTITHEDVNVADADALFSAGALDTQVRPKRKVELDVDGRPIAPAISANREPIFKLSWAGFPDQAELKHLMAAQGTEAAGEPLSSYSKDYSERGETLLLVLGGQSPGERPGINIIQFPAYKPPILPRKGAAPTTLSEGMPLQERYAYRDSLMSTGSTNYPTKTPPEDFVLLPRLSPYFNLSHDPVALIVSLTPDPTLNQIDARQAQRGMEAYAFPPPRSTAIPLSPGRKNFLSPGEGEKIVQFTPAPVNQSSSVSSSPRAVSPGWRLPWSTPSPQPSPGLRVPTPDSLMSFAAIRKSRARRRYRLPSALWTGHLSVLGCEIHSLPTPTFKRLISWSIETAGEEPSPRIALHGGMAVPDLQSHGAPDVKVAKMESYRVLITFHPDATVRFWDVSPHLLILPTPLRFEYPGPLPHLSISIGEYLKHPDVAHLPLAKLWETDRSKVRIKSVHLAREALECVITMSTGEIIVTKFGEGKKNASDEDEIEELDGGHVHGEGALEAKNNDSYFPPQSPQSGEGSKSEWVEEVTEIGHLARWRQDGFKPVAIFTLKRGEAVRCAVSDIGFIAVAFDSKSVAILDMRGPDVILREGFDEDGVLMKRKKRKNHNVQNVVGENSLVGAMKWVVSGLGNDASARPRLIVSYAKGMTKIYTLVNVLGEWMVETKPPTFTNESLAGPIASYVLDAMTGSELLPTAESLTAAIQSQHTPEAKKDQPPHCIWIAASKKSIRAAVNFNGERIAKVELEQDELSECFYVTRFGQKIVVGITTTGTALVYSVPFLEPIIRTDLFFGTQGRQVGKISFDDRSGDFLEYSGPLEINLRTLFHFRKPLPPRLDPCSFKRPIPPQPIPLSASSMVGAWIWGGAPLTGSQLDAIVAGPKRPPMPKEPGPKKPIISWGKVPEDAPKSTAPAMPKRTAVAKQRGPTRDARERQDVYSEMTDAAAERGNMLDDLGEQLNNVSVSATNYLTQARNAAIKEAAKSTAKGVFGKLL</sequence>
<dbReference type="SUPFAM" id="SSF50978">
    <property type="entry name" value="WD40 repeat-like"/>
    <property type="match status" value="1"/>
</dbReference>
<dbReference type="InterPro" id="IPR013905">
    <property type="entry name" value="Lgl_C_dom"/>
</dbReference>
<feature type="compositionally biased region" description="Low complexity" evidence="3">
    <location>
        <begin position="549"/>
        <end position="566"/>
    </location>
</feature>
<dbReference type="GO" id="GO:0006887">
    <property type="term" value="P:exocytosis"/>
    <property type="evidence" value="ECO:0007669"/>
    <property type="project" value="UniProtKB-KW"/>
</dbReference>
<dbReference type="PANTHER" id="PTHR10241">
    <property type="entry name" value="LETHAL 2 GIANT LARVAE PROTEIN"/>
    <property type="match status" value="1"/>
</dbReference>
<accession>A0A427YRJ3</accession>
<evidence type="ECO:0000313" key="6">
    <source>
        <dbReference type="Proteomes" id="UP000279259"/>
    </source>
</evidence>
<name>A0A427YRJ3_9TREE</name>
<reference evidence="5 6" key="1">
    <citation type="submission" date="2018-11" db="EMBL/GenBank/DDBJ databases">
        <title>Genome sequence of Saitozyma podzolica DSM 27192.</title>
        <authorList>
            <person name="Aliyu H."/>
            <person name="Gorte O."/>
            <person name="Ochsenreither K."/>
        </authorList>
    </citation>
    <scope>NUCLEOTIDE SEQUENCE [LARGE SCALE GENOMIC DNA]</scope>
    <source>
        <strain evidence="5 6">DSM 27192</strain>
    </source>
</reference>
<evidence type="ECO:0000259" key="4">
    <source>
        <dbReference type="Pfam" id="PF08596"/>
    </source>
</evidence>
<keyword evidence="2" id="KW-0268">Exocytosis</keyword>
<dbReference type="InterPro" id="IPR001680">
    <property type="entry name" value="WD40_rpt"/>
</dbReference>
<dbReference type="Pfam" id="PF08596">
    <property type="entry name" value="Lgl_C"/>
    <property type="match status" value="1"/>
</dbReference>
<feature type="region of interest" description="Disordered" evidence="3">
    <location>
        <begin position="1179"/>
        <end position="1233"/>
    </location>
</feature>
<feature type="domain" description="Lethal giant larvae (Lgl)-like C-terminal" evidence="4">
    <location>
        <begin position="745"/>
        <end position="1182"/>
    </location>
</feature>
<dbReference type="GO" id="GO:0005737">
    <property type="term" value="C:cytoplasm"/>
    <property type="evidence" value="ECO:0007669"/>
    <property type="project" value="TreeGrafter"/>
</dbReference>
<dbReference type="InterPro" id="IPR036322">
    <property type="entry name" value="WD40_repeat_dom_sf"/>
</dbReference>
<dbReference type="OrthoDB" id="19944at2759"/>
<dbReference type="PANTHER" id="PTHR10241:SF25">
    <property type="entry name" value="TOMOSYN, ISOFORM C"/>
    <property type="match status" value="1"/>
</dbReference>
<feature type="region of interest" description="Disordered" evidence="3">
    <location>
        <begin position="802"/>
        <end position="823"/>
    </location>
</feature>
<dbReference type="InterPro" id="IPR015943">
    <property type="entry name" value="WD40/YVTN_repeat-like_dom_sf"/>
</dbReference>
<keyword evidence="6" id="KW-1185">Reference proteome</keyword>
<dbReference type="Proteomes" id="UP000279259">
    <property type="component" value="Unassembled WGS sequence"/>
</dbReference>
<comment type="similarity">
    <text evidence="1">Belongs to the WD repeat L(2)GL family.</text>
</comment>
<dbReference type="Gene3D" id="2.130.10.10">
    <property type="entry name" value="YVTN repeat-like/Quinoprotein amine dehydrogenase"/>
    <property type="match status" value="1"/>
</dbReference>
<dbReference type="EMBL" id="RSCD01000003">
    <property type="protein sequence ID" value="RSH93692.1"/>
    <property type="molecule type" value="Genomic_DNA"/>
</dbReference>
<comment type="caution">
    <text evidence="5">The sequence shown here is derived from an EMBL/GenBank/DDBJ whole genome shotgun (WGS) entry which is preliminary data.</text>
</comment>
<organism evidence="5 6">
    <name type="scientific">Saitozyma podzolica</name>
    <dbReference type="NCBI Taxonomy" id="1890683"/>
    <lineage>
        <taxon>Eukaryota</taxon>
        <taxon>Fungi</taxon>
        <taxon>Dikarya</taxon>
        <taxon>Basidiomycota</taxon>
        <taxon>Agaricomycotina</taxon>
        <taxon>Tremellomycetes</taxon>
        <taxon>Tremellales</taxon>
        <taxon>Trimorphomycetaceae</taxon>
        <taxon>Saitozyma</taxon>
    </lineage>
</organism>
<evidence type="ECO:0000256" key="3">
    <source>
        <dbReference type="SAM" id="MobiDB-lite"/>
    </source>
</evidence>
<evidence type="ECO:0000256" key="2">
    <source>
        <dbReference type="ARBA" id="ARBA00022483"/>
    </source>
</evidence>
<feature type="region of interest" description="Disordered" evidence="3">
    <location>
        <begin position="549"/>
        <end position="587"/>
    </location>
</feature>
<dbReference type="GO" id="GO:0045159">
    <property type="term" value="F:myosin II binding"/>
    <property type="evidence" value="ECO:0007669"/>
    <property type="project" value="TreeGrafter"/>
</dbReference>
<dbReference type="GO" id="GO:0005886">
    <property type="term" value="C:plasma membrane"/>
    <property type="evidence" value="ECO:0007669"/>
    <property type="project" value="TreeGrafter"/>
</dbReference>
<dbReference type="GO" id="GO:0019905">
    <property type="term" value="F:syntaxin binding"/>
    <property type="evidence" value="ECO:0007669"/>
    <property type="project" value="TreeGrafter"/>
</dbReference>
<feature type="compositionally biased region" description="Basic and acidic residues" evidence="3">
    <location>
        <begin position="1223"/>
        <end position="1233"/>
    </location>
</feature>
<evidence type="ECO:0000313" key="5">
    <source>
        <dbReference type="EMBL" id="RSH93692.1"/>
    </source>
</evidence>
<evidence type="ECO:0000256" key="1">
    <source>
        <dbReference type="ARBA" id="ARBA00008070"/>
    </source>
</evidence>
<dbReference type="STRING" id="1890683.A0A427YRJ3"/>
<proteinExistence type="inferred from homology"/>
<dbReference type="GO" id="GO:0006893">
    <property type="term" value="P:Golgi to plasma membrane transport"/>
    <property type="evidence" value="ECO:0007669"/>
    <property type="project" value="TreeGrafter"/>
</dbReference>
<gene>
    <name evidence="5" type="ORF">EHS25_006339</name>
</gene>
<protein>
    <recommendedName>
        <fullName evidence="4">Lethal giant larvae (Lgl)-like C-terminal domain-containing protein</fullName>
    </recommendedName>
</protein>